<protein>
    <submittedName>
        <fullName evidence="2">Uncharacterized protein</fullName>
    </submittedName>
</protein>
<organism evidence="2 3">
    <name type="scientific">Candidatus Falkowbacteria bacterium CG_4_10_14_0_8_um_filter_41_36</name>
    <dbReference type="NCBI Taxonomy" id="1974556"/>
    <lineage>
        <taxon>Bacteria</taxon>
        <taxon>Candidatus Falkowiibacteriota</taxon>
    </lineage>
</organism>
<evidence type="ECO:0000313" key="2">
    <source>
        <dbReference type="EMBL" id="PIZ10923.1"/>
    </source>
</evidence>
<dbReference type="Proteomes" id="UP000230105">
    <property type="component" value="Unassembled WGS sequence"/>
</dbReference>
<feature type="transmembrane region" description="Helical" evidence="1">
    <location>
        <begin position="6"/>
        <end position="25"/>
    </location>
</feature>
<name>A0A2M7RY43_9BACT</name>
<evidence type="ECO:0000313" key="3">
    <source>
        <dbReference type="Proteomes" id="UP000230105"/>
    </source>
</evidence>
<sequence length="138" mass="15404">MNRRQYIIMATAAVIVIAFAIWLGIKFFSHKPNSIPTGNTNQAVSVEKISYKDRLTMLQELFAQKLGKTQDSIIVNISREDNTHIKGIVTVKGDYEGIFLAARTSGEWGIIWDGRGKYPCASIQSYNFPGAMISDCLK</sequence>
<keyword evidence="1" id="KW-0812">Transmembrane</keyword>
<keyword evidence="1" id="KW-1133">Transmembrane helix</keyword>
<dbReference type="EMBL" id="PFMP01000023">
    <property type="protein sequence ID" value="PIZ10923.1"/>
    <property type="molecule type" value="Genomic_DNA"/>
</dbReference>
<reference evidence="3" key="1">
    <citation type="submission" date="2017-09" db="EMBL/GenBank/DDBJ databases">
        <title>Depth-based differentiation of microbial function through sediment-hosted aquifers and enrichment of novel symbionts in the deep terrestrial subsurface.</title>
        <authorList>
            <person name="Probst A.J."/>
            <person name="Ladd B."/>
            <person name="Jarett J.K."/>
            <person name="Geller-Mcgrath D.E."/>
            <person name="Sieber C.M.K."/>
            <person name="Emerson J.B."/>
            <person name="Anantharaman K."/>
            <person name="Thomas B.C."/>
            <person name="Malmstrom R."/>
            <person name="Stieglmeier M."/>
            <person name="Klingl A."/>
            <person name="Woyke T."/>
            <person name="Ryan C.M."/>
            <person name="Banfield J.F."/>
        </authorList>
    </citation>
    <scope>NUCLEOTIDE SEQUENCE [LARGE SCALE GENOMIC DNA]</scope>
</reference>
<evidence type="ECO:0000256" key="1">
    <source>
        <dbReference type="SAM" id="Phobius"/>
    </source>
</evidence>
<proteinExistence type="predicted"/>
<accession>A0A2M7RY43</accession>
<comment type="caution">
    <text evidence="2">The sequence shown here is derived from an EMBL/GenBank/DDBJ whole genome shotgun (WGS) entry which is preliminary data.</text>
</comment>
<gene>
    <name evidence="2" type="ORF">COY54_01005</name>
</gene>
<keyword evidence="1" id="KW-0472">Membrane</keyword>
<dbReference type="AlphaFoldDB" id="A0A2M7RY43"/>